<protein>
    <submittedName>
        <fullName evidence="2">Uncharacterized protein</fullName>
    </submittedName>
</protein>
<feature type="transmembrane region" description="Helical" evidence="1">
    <location>
        <begin position="131"/>
        <end position="152"/>
    </location>
</feature>
<gene>
    <name evidence="2" type="ORF">LSH36_630g01056</name>
</gene>
<reference evidence="2" key="1">
    <citation type="journal article" date="2023" name="Mol. Biol. Evol.">
        <title>Third-Generation Sequencing Reveals the Adaptive Role of the Epigenome in Three Deep-Sea Polychaetes.</title>
        <authorList>
            <person name="Perez M."/>
            <person name="Aroh O."/>
            <person name="Sun Y."/>
            <person name="Lan Y."/>
            <person name="Juniper S.K."/>
            <person name="Young C.R."/>
            <person name="Angers B."/>
            <person name="Qian P.Y."/>
        </authorList>
    </citation>
    <scope>NUCLEOTIDE SEQUENCE</scope>
    <source>
        <strain evidence="2">P08H-3</strain>
    </source>
</reference>
<dbReference type="Proteomes" id="UP001208570">
    <property type="component" value="Unassembled WGS sequence"/>
</dbReference>
<dbReference type="AlphaFoldDB" id="A0AAD9J5A8"/>
<organism evidence="2 3">
    <name type="scientific">Paralvinella palmiformis</name>
    <dbReference type="NCBI Taxonomy" id="53620"/>
    <lineage>
        <taxon>Eukaryota</taxon>
        <taxon>Metazoa</taxon>
        <taxon>Spiralia</taxon>
        <taxon>Lophotrochozoa</taxon>
        <taxon>Annelida</taxon>
        <taxon>Polychaeta</taxon>
        <taxon>Sedentaria</taxon>
        <taxon>Canalipalpata</taxon>
        <taxon>Terebellida</taxon>
        <taxon>Terebelliformia</taxon>
        <taxon>Alvinellidae</taxon>
        <taxon>Paralvinella</taxon>
    </lineage>
</organism>
<keyword evidence="1" id="KW-0472">Membrane</keyword>
<keyword evidence="1" id="KW-1133">Transmembrane helix</keyword>
<name>A0AAD9J5A8_9ANNE</name>
<feature type="transmembrane region" description="Helical" evidence="1">
    <location>
        <begin position="54"/>
        <end position="78"/>
    </location>
</feature>
<accession>A0AAD9J5A8</accession>
<proteinExistence type="predicted"/>
<keyword evidence="3" id="KW-1185">Reference proteome</keyword>
<feature type="transmembrane region" description="Helical" evidence="1">
    <location>
        <begin position="210"/>
        <end position="237"/>
    </location>
</feature>
<comment type="caution">
    <text evidence="2">The sequence shown here is derived from an EMBL/GenBank/DDBJ whole genome shotgun (WGS) entry which is preliminary data.</text>
</comment>
<keyword evidence="1" id="KW-0812">Transmembrane</keyword>
<sequence length="301" mass="33990">MMRLNHVTLQITEEGSSTFVLSEESKMQRYNIWPNIKLGKTYRDNIWVCYSLDWIVIVLLVACFAILSSTVIIANNYYNTRQEYRREVEPFCRPQLFNPFGQISMGQAIAFVGICLKTTVHGNITIEWQDYWISVWVAILPMASGAVTAIALKRVGLSKHKLLVIIGAVLQFITLIVTIAAIVISTIALSDNIKALNPGPMATTSYSKSLLTASVFMFAINDIVLLVGLIYALALFIRLIAEGCKKEDQDPLNEKRYHSEDRYQSQLRPFSADRYPLSFGRDKPYLGDGADMIREAVDARY</sequence>
<evidence type="ECO:0000313" key="3">
    <source>
        <dbReference type="Proteomes" id="UP001208570"/>
    </source>
</evidence>
<evidence type="ECO:0000256" key="1">
    <source>
        <dbReference type="SAM" id="Phobius"/>
    </source>
</evidence>
<dbReference type="EMBL" id="JAODUP010000630">
    <property type="protein sequence ID" value="KAK2146130.1"/>
    <property type="molecule type" value="Genomic_DNA"/>
</dbReference>
<evidence type="ECO:0000313" key="2">
    <source>
        <dbReference type="EMBL" id="KAK2146130.1"/>
    </source>
</evidence>
<feature type="transmembrane region" description="Helical" evidence="1">
    <location>
        <begin position="164"/>
        <end position="190"/>
    </location>
</feature>